<feature type="compositionally biased region" description="Polar residues" evidence="5">
    <location>
        <begin position="592"/>
        <end position="603"/>
    </location>
</feature>
<feature type="compositionally biased region" description="Basic and acidic residues" evidence="5">
    <location>
        <begin position="38"/>
        <end position="58"/>
    </location>
</feature>
<evidence type="ECO:0000256" key="3">
    <source>
        <dbReference type="ARBA" id="ARBA00022927"/>
    </source>
</evidence>
<keyword evidence="1 4" id="KW-0813">Transport</keyword>
<dbReference type="InterPro" id="IPR039682">
    <property type="entry name" value="Sec8/EXOC4"/>
</dbReference>
<evidence type="ECO:0000256" key="5">
    <source>
        <dbReference type="SAM" id="MobiDB-lite"/>
    </source>
</evidence>
<feature type="compositionally biased region" description="Basic and acidic residues" evidence="5">
    <location>
        <begin position="87"/>
        <end position="102"/>
    </location>
</feature>
<dbReference type="RefSeq" id="XP_056071556.1">
    <property type="nucleotide sequence ID" value="XM_056214289.1"/>
</dbReference>
<evidence type="ECO:0000256" key="1">
    <source>
        <dbReference type="ARBA" id="ARBA00022448"/>
    </source>
</evidence>
<feature type="domain" description="Exocyst complex component Sec8 middle helical bundle" evidence="7">
    <location>
        <begin position="374"/>
        <end position="627"/>
    </location>
</feature>
<proteinExistence type="inferred from homology"/>
<feature type="domain" description="Exocyst complex component Sec8 N-terminal" evidence="6">
    <location>
        <begin position="120"/>
        <end position="260"/>
    </location>
</feature>
<dbReference type="OrthoDB" id="272977at2759"/>
<evidence type="ECO:0000313" key="8">
    <source>
        <dbReference type="EMBL" id="KAJ4353782.1"/>
    </source>
</evidence>
<dbReference type="EMBL" id="JAPEUX010000004">
    <property type="protein sequence ID" value="KAJ4353782.1"/>
    <property type="molecule type" value="Genomic_DNA"/>
</dbReference>
<feature type="region of interest" description="Disordered" evidence="5">
    <location>
        <begin position="1"/>
        <end position="118"/>
    </location>
</feature>
<dbReference type="PANTHER" id="PTHR14146:SF0">
    <property type="entry name" value="EXOCYST COMPLEX COMPONENT 4"/>
    <property type="match status" value="1"/>
</dbReference>
<evidence type="ECO:0000313" key="9">
    <source>
        <dbReference type="Proteomes" id="UP001140513"/>
    </source>
</evidence>
<gene>
    <name evidence="8" type="primary">SEC8</name>
    <name evidence="8" type="ORF">N0V89_005512</name>
</gene>
<keyword evidence="8" id="KW-0378">Hydrolase</keyword>
<comment type="similarity">
    <text evidence="4">Belongs to the SEC8 family.</text>
</comment>
<dbReference type="GO" id="GO:0006612">
    <property type="term" value="P:protein targeting to membrane"/>
    <property type="evidence" value="ECO:0007669"/>
    <property type="project" value="UniProtKB-UniRule"/>
</dbReference>
<protein>
    <recommendedName>
        <fullName evidence="4">Exocyst complex component Sec8</fullName>
    </recommendedName>
</protein>
<evidence type="ECO:0000259" key="7">
    <source>
        <dbReference type="Pfam" id="PF20652"/>
    </source>
</evidence>
<comment type="caution">
    <text evidence="8">The sequence shown here is derived from an EMBL/GenBank/DDBJ whole genome shotgun (WGS) entry which is preliminary data.</text>
</comment>
<evidence type="ECO:0000256" key="4">
    <source>
        <dbReference type="RuleBase" id="RU367079"/>
    </source>
</evidence>
<dbReference type="GeneID" id="80909042"/>
<sequence>MSREPGGFRSRTNGSGGYTNGYGSREGGYGGFGAAEDDYSRRPSADRPRPSAERPSGERRRRPGGYGGYGGFSQEDEEAPQVQRPTSLERSRANRRSGEGRPRSAGAGGPGSNYGPGSQQMEEVLKYIKQNWEFMTSENCVPVEVALKLMDSSSLGLAGQYRSFQQTHQDMQRALKAIVNEHHQGFNSSIGTFHKIQSSLQSSQVRVRTLKESLTQAKSHLSTTKPELKEFATSSQNYDEMIQVLNIIEQLQLVPDKLEARISEKRFLTAVDILQDALRMIRKSEMEKIGALSELRTYLSNQEHSLTDILLEELHNHLYLKSPYCEDRWKVYAQNQPKGDGAERGQGHARARRLYEFLSDLDTSEPMVDDSQRNPEADTFEYVRLIVESLNKMNRLDIAVDTIHERLPVELYRVVEKSNNEVAQRHPSIIRAYAARKEEKRTVAAESDELRAGVLNDLLWTLYARFEAIAESHRVVYDIVTGIVRRDGIRDSNSTPLTRGFKELWKLFQNEIRSLLHDYLATDGDFGGGRGQGKAASGSAYSRAPRDRNKRMFKLSDMDTKSTELAEERDNLEFILKSSVPGLVSDSKQPEDVSNNASSSLDGSATGHKLLVQPSVFNMGILLPPSLDFLNRLKEVVPSGSDIVISTLHSFLDDFLVNVFLPQLDDTLNELSDKTFVELDAFQEDPQWSQCSKKPIFRGTVKFFNLITAFCKMLDNLPHDQAFSQLIITQMRTYGDKCVGNFKAMMARGQPKGPANELLKASAAYAEFEGEIGEVIGQLFEADADTKAELTNTETKLIIAATEESPLDQQDIILEKKTIQTLCLLYTSMKWLATKVSQLRHISNRATDSSKPQISGQRHNRRWTFIAESRTEGTAVYLPLNQETAGQLDMVVDTYRKLATLIHRVLHVNLRLTTMHSLFSTIQPSYSLDSPLSDPDPAIQTLTTTLTTYEAEMSTYLPPTQYTQIIAGLAPFTDTYLLHLCIQRIKSMNEDGCRLMQLNILVLQQNLKNIESDANLQYSALYFDLFTEGPEAVVTRAKEHGKGYGVPNGLFTEQVVKDLLRLCYGDKLKNERREVGVQAQRQLEAQELEISEYMY</sequence>
<comment type="function">
    <text evidence="4">Component of the exocyst complex involved in the docking of exocytic vesicles with fusion sites on the plasma membrane.</text>
</comment>
<dbReference type="GO" id="GO:0015031">
    <property type="term" value="P:protein transport"/>
    <property type="evidence" value="ECO:0007669"/>
    <property type="project" value="UniProtKB-KW"/>
</dbReference>
<keyword evidence="8" id="KW-0031">Aminopeptidase</keyword>
<dbReference type="GO" id="GO:0006904">
    <property type="term" value="P:vesicle docking involved in exocytosis"/>
    <property type="evidence" value="ECO:0007669"/>
    <property type="project" value="InterPro"/>
</dbReference>
<feature type="region of interest" description="Disordered" evidence="5">
    <location>
        <begin position="583"/>
        <end position="604"/>
    </location>
</feature>
<keyword evidence="9" id="KW-1185">Reference proteome</keyword>
<dbReference type="PANTHER" id="PTHR14146">
    <property type="entry name" value="EXOCYST COMPLEX COMPONENT 4"/>
    <property type="match status" value="1"/>
</dbReference>
<evidence type="ECO:0000259" key="6">
    <source>
        <dbReference type="Pfam" id="PF04048"/>
    </source>
</evidence>
<evidence type="ECO:0000256" key="2">
    <source>
        <dbReference type="ARBA" id="ARBA00022483"/>
    </source>
</evidence>
<reference evidence="8" key="1">
    <citation type="submission" date="2022-10" db="EMBL/GenBank/DDBJ databases">
        <title>Tapping the CABI collections for fungal endophytes: first genome assemblies for Collariella, Neodidymelliopsis, Ascochyta clinopodiicola, Didymella pomorum, Didymosphaeria variabile, Neocosmospora piperis and Neocucurbitaria cava.</title>
        <authorList>
            <person name="Hill R."/>
        </authorList>
    </citation>
    <scope>NUCLEOTIDE SEQUENCE</scope>
    <source>
        <strain evidence="8">IMI 356815</strain>
    </source>
</reference>
<dbReference type="Pfam" id="PF04048">
    <property type="entry name" value="Sec8_N"/>
    <property type="match status" value="1"/>
</dbReference>
<dbReference type="GO" id="GO:0000145">
    <property type="term" value="C:exocyst"/>
    <property type="evidence" value="ECO:0007669"/>
    <property type="project" value="UniProtKB-UniRule"/>
</dbReference>
<dbReference type="GO" id="GO:0004177">
    <property type="term" value="F:aminopeptidase activity"/>
    <property type="evidence" value="ECO:0007669"/>
    <property type="project" value="UniProtKB-KW"/>
</dbReference>
<name>A0A9W9CB99_9PLEO</name>
<dbReference type="GO" id="GO:0006893">
    <property type="term" value="P:Golgi to plasma membrane transport"/>
    <property type="evidence" value="ECO:0007669"/>
    <property type="project" value="TreeGrafter"/>
</dbReference>
<organism evidence="8 9">
    <name type="scientific">Didymosphaeria variabile</name>
    <dbReference type="NCBI Taxonomy" id="1932322"/>
    <lineage>
        <taxon>Eukaryota</taxon>
        <taxon>Fungi</taxon>
        <taxon>Dikarya</taxon>
        <taxon>Ascomycota</taxon>
        <taxon>Pezizomycotina</taxon>
        <taxon>Dothideomycetes</taxon>
        <taxon>Pleosporomycetidae</taxon>
        <taxon>Pleosporales</taxon>
        <taxon>Massarineae</taxon>
        <taxon>Didymosphaeriaceae</taxon>
        <taxon>Didymosphaeria</taxon>
    </lineage>
</organism>
<keyword evidence="8" id="KW-0645">Protease</keyword>
<accession>A0A9W9CB99</accession>
<keyword evidence="3 4" id="KW-0653">Protein transport</keyword>
<feature type="compositionally biased region" description="Gly residues" evidence="5">
    <location>
        <begin position="14"/>
        <end position="33"/>
    </location>
</feature>
<dbReference type="GO" id="GO:0090522">
    <property type="term" value="P:vesicle tethering involved in exocytosis"/>
    <property type="evidence" value="ECO:0007669"/>
    <property type="project" value="UniProtKB-UniRule"/>
</dbReference>
<dbReference type="Pfam" id="PF20652">
    <property type="entry name" value="Sec8_C"/>
    <property type="match status" value="1"/>
</dbReference>
<dbReference type="InterPro" id="IPR007191">
    <property type="entry name" value="Sec8_exocyst_N"/>
</dbReference>
<dbReference type="AlphaFoldDB" id="A0A9W9CB99"/>
<keyword evidence="2 4" id="KW-0268">Exocytosis</keyword>
<dbReference type="InterPro" id="IPR048630">
    <property type="entry name" value="Sec8_M"/>
</dbReference>
<dbReference type="Proteomes" id="UP001140513">
    <property type="component" value="Unassembled WGS sequence"/>
</dbReference>